<dbReference type="AlphaFoldDB" id="A0A0M3J7X3"/>
<dbReference type="PRINTS" id="PR02008">
    <property type="entry name" value="RCMTFAMILY"/>
</dbReference>
<dbReference type="PANTHER" id="PTHR22808">
    <property type="entry name" value="NCL1 YEAST -RELATED NOL1/NOP2/FMU SUN DOMAIN-CONTAINING"/>
    <property type="match status" value="1"/>
</dbReference>
<evidence type="ECO:0000313" key="13">
    <source>
        <dbReference type="EMBL" id="VDK21829.1"/>
    </source>
</evidence>
<evidence type="ECO:0000256" key="8">
    <source>
        <dbReference type="ARBA" id="ARBA00023128"/>
    </source>
</evidence>
<evidence type="ECO:0000256" key="10">
    <source>
        <dbReference type="ARBA" id="ARBA00049302"/>
    </source>
</evidence>
<dbReference type="InterPro" id="IPR029063">
    <property type="entry name" value="SAM-dependent_MTases_sf"/>
</dbReference>
<accession>A0A0M3J7X3</accession>
<keyword evidence="2" id="KW-0698">rRNA processing</keyword>
<sequence length="218" mass="24227">MDIAEGDKVLDMCAAPGGKSLLAIQTQLPAMVVCNDHKLSRLGQLRRALSTYIPLDSKTAEHVILKRKDASNTKEWDELGIYDKVLLDAPCSTDRLSVNHDEGNMFSISMTTQRLNLPQLQTKLLINALRSVRSGGSVVYSTCSLSPIQNEVVVENAVAIARERFGIEAVELTLEQLRGHLISTSLFRFCENIRRGLLVIPFLPSNFGPMYVCKLKRL</sequence>
<evidence type="ECO:0000256" key="5">
    <source>
        <dbReference type="ARBA" id="ARBA00022691"/>
    </source>
</evidence>
<dbReference type="InterPro" id="IPR023267">
    <property type="entry name" value="RCMT"/>
</dbReference>
<dbReference type="Proteomes" id="UP000267096">
    <property type="component" value="Unassembled WGS sequence"/>
</dbReference>
<gene>
    <name evidence="13" type="ORF">ASIM_LOCUS3509</name>
</gene>
<dbReference type="OrthoDB" id="8020218at2759"/>
<feature type="active site" description="Nucleophile" evidence="11">
    <location>
        <position position="143"/>
    </location>
</feature>
<name>A0A0M3J7X3_ANISI</name>
<reference evidence="13 14" key="2">
    <citation type="submission" date="2018-11" db="EMBL/GenBank/DDBJ databases">
        <authorList>
            <consortium name="Pathogen Informatics"/>
        </authorList>
    </citation>
    <scope>NUCLEOTIDE SEQUENCE [LARGE SCALE GENOMIC DNA]</scope>
</reference>
<evidence type="ECO:0000256" key="4">
    <source>
        <dbReference type="ARBA" id="ARBA00022679"/>
    </source>
</evidence>
<evidence type="ECO:0000256" key="1">
    <source>
        <dbReference type="ARBA" id="ARBA00004173"/>
    </source>
</evidence>
<dbReference type="FunFam" id="3.40.50.150:FF:000055">
    <property type="entry name" value="5-methylcytosine rRNA methyltransferase NSUN4"/>
    <property type="match status" value="1"/>
</dbReference>
<comment type="subcellular location">
    <subcellularLocation>
        <location evidence="1">Mitochondrion</location>
    </subcellularLocation>
</comment>
<reference evidence="15" key="1">
    <citation type="submission" date="2017-02" db="UniProtKB">
        <authorList>
            <consortium name="WormBaseParasite"/>
        </authorList>
    </citation>
    <scope>IDENTIFICATION</scope>
</reference>
<feature type="binding site" evidence="11">
    <location>
        <position position="88"/>
    </location>
    <ligand>
        <name>S-adenosyl-L-methionine</name>
        <dbReference type="ChEBI" id="CHEBI:59789"/>
    </ligand>
</feature>
<feature type="binding site" evidence="11">
    <location>
        <begin position="13"/>
        <end position="19"/>
    </location>
    <ligand>
        <name>S-adenosyl-L-methionine</name>
        <dbReference type="ChEBI" id="CHEBI:59789"/>
    </ligand>
</feature>
<keyword evidence="6 11" id="KW-0694">RNA-binding</keyword>
<dbReference type="SUPFAM" id="SSF53335">
    <property type="entry name" value="S-adenosyl-L-methionine-dependent methyltransferases"/>
    <property type="match status" value="1"/>
</dbReference>
<keyword evidence="8" id="KW-0496">Mitochondrion</keyword>
<keyword evidence="4 11" id="KW-0808">Transferase</keyword>
<evidence type="ECO:0000256" key="7">
    <source>
        <dbReference type="ARBA" id="ARBA00022946"/>
    </source>
</evidence>
<evidence type="ECO:0000256" key="11">
    <source>
        <dbReference type="PROSITE-ProRule" id="PRU01023"/>
    </source>
</evidence>
<keyword evidence="5 11" id="KW-0949">S-adenosyl-L-methionine</keyword>
<dbReference type="PANTHER" id="PTHR22808:SF3">
    <property type="entry name" value="5-METHYLCYTOSINE RRNA METHYLTRANSFERASE NSUN4"/>
    <property type="match status" value="1"/>
</dbReference>
<evidence type="ECO:0000256" key="9">
    <source>
        <dbReference type="ARBA" id="ARBA00042050"/>
    </source>
</evidence>
<dbReference type="EMBL" id="UYRR01005491">
    <property type="protein sequence ID" value="VDK21829.1"/>
    <property type="molecule type" value="Genomic_DNA"/>
</dbReference>
<dbReference type="WBParaSite" id="ASIM_0000367101-mRNA-1">
    <property type="protein sequence ID" value="ASIM_0000367101-mRNA-1"/>
    <property type="gene ID" value="ASIM_0000367101"/>
</dbReference>
<proteinExistence type="inferred from homology"/>
<evidence type="ECO:0000256" key="3">
    <source>
        <dbReference type="ARBA" id="ARBA00022603"/>
    </source>
</evidence>
<feature type="binding site" evidence="11">
    <location>
        <position position="36"/>
    </location>
    <ligand>
        <name>S-adenosyl-L-methionine</name>
        <dbReference type="ChEBI" id="CHEBI:59789"/>
    </ligand>
</feature>
<organism evidence="15">
    <name type="scientific">Anisakis simplex</name>
    <name type="common">Herring worm</name>
    <dbReference type="NCBI Taxonomy" id="6269"/>
    <lineage>
        <taxon>Eukaryota</taxon>
        <taxon>Metazoa</taxon>
        <taxon>Ecdysozoa</taxon>
        <taxon>Nematoda</taxon>
        <taxon>Chromadorea</taxon>
        <taxon>Rhabditida</taxon>
        <taxon>Spirurina</taxon>
        <taxon>Ascaridomorpha</taxon>
        <taxon>Ascaridoidea</taxon>
        <taxon>Anisakidae</taxon>
        <taxon>Anisakis</taxon>
        <taxon>Anisakis simplex complex</taxon>
    </lineage>
</organism>
<feature type="domain" description="SAM-dependent MTase RsmB/NOP-type" evidence="12">
    <location>
        <begin position="1"/>
        <end position="218"/>
    </location>
</feature>
<evidence type="ECO:0000256" key="6">
    <source>
        <dbReference type="ARBA" id="ARBA00022884"/>
    </source>
</evidence>
<protein>
    <recommendedName>
        <fullName evidence="9">NOL1/NOP2/Sun domain family member 4</fullName>
    </recommendedName>
</protein>
<dbReference type="PROSITE" id="PS51686">
    <property type="entry name" value="SAM_MT_RSMB_NOP"/>
    <property type="match status" value="1"/>
</dbReference>
<evidence type="ECO:0000313" key="14">
    <source>
        <dbReference type="Proteomes" id="UP000267096"/>
    </source>
</evidence>
<dbReference type="InterPro" id="IPR001678">
    <property type="entry name" value="MeTrfase_RsmB-F_NOP2_dom"/>
</dbReference>
<dbReference type="InterPro" id="IPR049560">
    <property type="entry name" value="MeTrfase_RsmB-F_NOP2_cat"/>
</dbReference>
<evidence type="ECO:0000313" key="15">
    <source>
        <dbReference type="WBParaSite" id="ASIM_0000367101-mRNA-1"/>
    </source>
</evidence>
<dbReference type="GO" id="GO:0005762">
    <property type="term" value="C:mitochondrial large ribosomal subunit"/>
    <property type="evidence" value="ECO:0007669"/>
    <property type="project" value="TreeGrafter"/>
</dbReference>
<evidence type="ECO:0000259" key="12">
    <source>
        <dbReference type="PROSITE" id="PS51686"/>
    </source>
</evidence>
<feature type="binding site" evidence="11">
    <location>
        <position position="69"/>
    </location>
    <ligand>
        <name>S-adenosyl-L-methionine</name>
        <dbReference type="ChEBI" id="CHEBI:59789"/>
    </ligand>
</feature>
<dbReference type="Pfam" id="PF01189">
    <property type="entry name" value="Methyltr_RsmB-F"/>
    <property type="match status" value="1"/>
</dbReference>
<dbReference type="Gene3D" id="3.40.50.150">
    <property type="entry name" value="Vaccinia Virus protein VP39"/>
    <property type="match status" value="1"/>
</dbReference>
<evidence type="ECO:0000256" key="2">
    <source>
        <dbReference type="ARBA" id="ARBA00022552"/>
    </source>
</evidence>
<comment type="similarity">
    <text evidence="11">Belongs to the class I-like SAM-binding methyltransferase superfamily. RsmB/NOP family.</text>
</comment>
<keyword evidence="3 11" id="KW-0489">Methyltransferase</keyword>
<keyword evidence="7" id="KW-0809">Transit peptide</keyword>
<dbReference type="GO" id="GO:0008173">
    <property type="term" value="F:RNA methyltransferase activity"/>
    <property type="evidence" value="ECO:0007669"/>
    <property type="project" value="InterPro"/>
</dbReference>
<keyword evidence="14" id="KW-1185">Reference proteome</keyword>
<dbReference type="GO" id="GO:0003723">
    <property type="term" value="F:RNA binding"/>
    <property type="evidence" value="ECO:0007669"/>
    <property type="project" value="UniProtKB-UniRule"/>
</dbReference>
<comment type="catalytic activity">
    <reaction evidence="10">
        <text>a cytidine in rRNA + S-adenosyl-L-methionine = a 5-methylcytidine in rRNA + S-adenosyl-L-homocysteine + H(+)</text>
        <dbReference type="Rhea" id="RHEA:61484"/>
        <dbReference type="Rhea" id="RHEA-COMP:15836"/>
        <dbReference type="Rhea" id="RHEA-COMP:15837"/>
        <dbReference type="ChEBI" id="CHEBI:15378"/>
        <dbReference type="ChEBI" id="CHEBI:57856"/>
        <dbReference type="ChEBI" id="CHEBI:59789"/>
        <dbReference type="ChEBI" id="CHEBI:74483"/>
        <dbReference type="ChEBI" id="CHEBI:82748"/>
    </reaction>
</comment>
<dbReference type="GO" id="GO:0031167">
    <property type="term" value="P:rRNA methylation"/>
    <property type="evidence" value="ECO:0007669"/>
    <property type="project" value="TreeGrafter"/>
</dbReference>